<dbReference type="OrthoDB" id="3200163at2759"/>
<keyword evidence="4" id="KW-0325">Glycoprotein</keyword>
<evidence type="ECO:0000256" key="2">
    <source>
        <dbReference type="ARBA" id="ARBA00022487"/>
    </source>
</evidence>
<dbReference type="PANTHER" id="PTHR43142:SF1">
    <property type="entry name" value="CARBOXYLIC ESTER HYDROLASE"/>
    <property type="match status" value="1"/>
</dbReference>
<evidence type="ECO:0000256" key="6">
    <source>
        <dbReference type="SAM" id="SignalP"/>
    </source>
</evidence>
<feature type="signal peptide" evidence="6">
    <location>
        <begin position="1"/>
        <end position="19"/>
    </location>
</feature>
<organism evidence="8 9">
    <name type="scientific">Allacma fusca</name>
    <dbReference type="NCBI Taxonomy" id="39272"/>
    <lineage>
        <taxon>Eukaryota</taxon>
        <taxon>Metazoa</taxon>
        <taxon>Ecdysozoa</taxon>
        <taxon>Arthropoda</taxon>
        <taxon>Hexapoda</taxon>
        <taxon>Collembola</taxon>
        <taxon>Symphypleona</taxon>
        <taxon>Sminthuridae</taxon>
        <taxon>Allacma</taxon>
    </lineage>
</organism>
<proteinExistence type="inferred from homology"/>
<keyword evidence="3" id="KW-0378">Hydrolase</keyword>
<comment type="caution">
    <text evidence="8">The sequence shown here is derived from an EMBL/GenBank/DDBJ whole genome shotgun (WGS) entry which is preliminary data.</text>
</comment>
<gene>
    <name evidence="8" type="ORF">AFUS01_LOCUS22507</name>
</gene>
<protein>
    <recommendedName>
        <fullName evidence="7">Carboxylesterase type B domain-containing protein</fullName>
    </recommendedName>
</protein>
<comment type="similarity">
    <text evidence="1">Belongs to the type-B carboxylesterase/lipase family.</text>
</comment>
<dbReference type="PANTHER" id="PTHR43142">
    <property type="entry name" value="CARBOXYLIC ESTER HYDROLASE"/>
    <property type="match status" value="1"/>
</dbReference>
<evidence type="ECO:0000256" key="1">
    <source>
        <dbReference type="ARBA" id="ARBA00005964"/>
    </source>
</evidence>
<feature type="compositionally biased region" description="Polar residues" evidence="5">
    <location>
        <begin position="403"/>
        <end position="414"/>
    </location>
</feature>
<feature type="region of interest" description="Disordered" evidence="5">
    <location>
        <begin position="383"/>
        <end position="414"/>
    </location>
</feature>
<feature type="domain" description="Carboxylesterase type B" evidence="7">
    <location>
        <begin position="51"/>
        <end position="388"/>
    </location>
</feature>
<dbReference type="EMBL" id="CAJVCH010262821">
    <property type="protein sequence ID" value="CAG7734103.1"/>
    <property type="molecule type" value="Genomic_DNA"/>
</dbReference>
<dbReference type="InterPro" id="IPR002018">
    <property type="entry name" value="CarbesteraseB"/>
</dbReference>
<evidence type="ECO:0000256" key="5">
    <source>
        <dbReference type="SAM" id="MobiDB-lite"/>
    </source>
</evidence>
<sequence>MFRFGVFIVIIFFTSKIVATPDSKIDPQLLAGEDEDFNIPRENYQLNSTVPLVKCPAGTFRGSLEYTRGGRRYFSFQSIPYAEPPRRFEPTTLKAPLKDIYDATTQPPVCPQIPDDSPEYVGQEDCLYLSVSKPDESHCREELSNGKLLPVMFWIHPGSYLNNNGSFFRGTYLLDECIVLVTFEYRVGALGFLTTGDNVIPGNLGMKDQLIALRWTRRNIRYFLGDPNLVTIAGTSAGGTSVSHHICSPASSGLFARAISMSGAVLVPWAITEKPLEIAKNLARKLNCLDLSSEGIKSCLLSKSARDIVNTQLSASEFTLRYTPVIEPKNAPNPFQNAIPYHLLKTGQINKVPYLIGFVQDEGIFLAEPFLQRYAGAMDKFHENRETEREDDSNSSVGPDKSPGSTLQESFQFR</sequence>
<dbReference type="Proteomes" id="UP000708208">
    <property type="component" value="Unassembled WGS sequence"/>
</dbReference>
<name>A0A8J2P0V1_9HEXA</name>
<dbReference type="GO" id="GO:0052689">
    <property type="term" value="F:carboxylic ester hydrolase activity"/>
    <property type="evidence" value="ECO:0007669"/>
    <property type="project" value="UniProtKB-KW"/>
</dbReference>
<evidence type="ECO:0000256" key="4">
    <source>
        <dbReference type="ARBA" id="ARBA00023180"/>
    </source>
</evidence>
<dbReference type="Pfam" id="PF00135">
    <property type="entry name" value="COesterase"/>
    <property type="match status" value="1"/>
</dbReference>
<accession>A0A8J2P0V1</accession>
<keyword evidence="9" id="KW-1185">Reference proteome</keyword>
<feature type="chain" id="PRO_5035329053" description="Carboxylesterase type B domain-containing protein" evidence="6">
    <location>
        <begin position="20"/>
        <end position="414"/>
    </location>
</feature>
<evidence type="ECO:0000313" key="9">
    <source>
        <dbReference type="Proteomes" id="UP000708208"/>
    </source>
</evidence>
<reference evidence="8" key="1">
    <citation type="submission" date="2021-06" db="EMBL/GenBank/DDBJ databases">
        <authorList>
            <person name="Hodson N. C."/>
            <person name="Mongue J. A."/>
            <person name="Jaron S. K."/>
        </authorList>
    </citation>
    <scope>NUCLEOTIDE SEQUENCE</scope>
</reference>
<keyword evidence="2" id="KW-0719">Serine esterase</keyword>
<evidence type="ECO:0000259" key="7">
    <source>
        <dbReference type="Pfam" id="PF00135"/>
    </source>
</evidence>
<dbReference type="AlphaFoldDB" id="A0A8J2P0V1"/>
<keyword evidence="6" id="KW-0732">Signal</keyword>
<evidence type="ECO:0000256" key="3">
    <source>
        <dbReference type="ARBA" id="ARBA00022801"/>
    </source>
</evidence>
<evidence type="ECO:0000313" key="8">
    <source>
        <dbReference type="EMBL" id="CAG7734103.1"/>
    </source>
</evidence>